<dbReference type="InterPro" id="IPR000814">
    <property type="entry name" value="TBP"/>
</dbReference>
<sequence>MYQKAIIQNVVSTATLLEGDNKLDLNKLAANIPDAKYRPERFSALTFKIKEQLTATALLFANGRIVCVGTKSAKDSETALTCFVKIISAAAELFINVHNFRIQNIVSSFTFGGFINLPGILNIDKK</sequence>
<dbReference type="Gene3D" id="3.30.310.10">
    <property type="entry name" value="TATA-Binding Protein"/>
    <property type="match status" value="1"/>
</dbReference>
<dbReference type="GO" id="GO:0003677">
    <property type="term" value="F:DNA binding"/>
    <property type="evidence" value="ECO:0007669"/>
    <property type="project" value="UniProtKB-KW"/>
</dbReference>
<reference evidence="5" key="1">
    <citation type="submission" date="2022-11" db="UniProtKB">
        <authorList>
            <consortium name="WormBaseParasite"/>
        </authorList>
    </citation>
    <scope>IDENTIFICATION</scope>
</reference>
<dbReference type="AlphaFoldDB" id="A0A914MH76"/>
<proteinExistence type="inferred from homology"/>
<comment type="similarity">
    <text evidence="1">Belongs to the TBP family.</text>
</comment>
<evidence type="ECO:0000256" key="3">
    <source>
        <dbReference type="ARBA" id="ARBA00023163"/>
    </source>
</evidence>
<dbReference type="SUPFAM" id="SSF55945">
    <property type="entry name" value="TATA-box binding protein-like"/>
    <property type="match status" value="1"/>
</dbReference>
<keyword evidence="3" id="KW-0804">Transcription</keyword>
<dbReference type="Proteomes" id="UP000887563">
    <property type="component" value="Unplaced"/>
</dbReference>
<keyword evidence="2" id="KW-0238">DNA-binding</keyword>
<evidence type="ECO:0000256" key="1">
    <source>
        <dbReference type="ARBA" id="ARBA00005560"/>
    </source>
</evidence>
<dbReference type="PANTHER" id="PTHR10126">
    <property type="entry name" value="TATA-BOX BINDING PROTEIN"/>
    <property type="match status" value="1"/>
</dbReference>
<name>A0A914MH76_MELIC</name>
<dbReference type="GO" id="GO:0006352">
    <property type="term" value="P:DNA-templated transcription initiation"/>
    <property type="evidence" value="ECO:0007669"/>
    <property type="project" value="InterPro"/>
</dbReference>
<evidence type="ECO:0000256" key="2">
    <source>
        <dbReference type="ARBA" id="ARBA00023125"/>
    </source>
</evidence>
<evidence type="ECO:0000313" key="5">
    <source>
        <dbReference type="WBParaSite" id="Minc3s01480g24158"/>
    </source>
</evidence>
<dbReference type="WBParaSite" id="Minc3s01480g24158">
    <property type="protein sequence ID" value="Minc3s01480g24158"/>
    <property type="gene ID" value="Minc3s01480g24158"/>
</dbReference>
<dbReference type="Pfam" id="PF00352">
    <property type="entry name" value="TBP"/>
    <property type="match status" value="1"/>
</dbReference>
<keyword evidence="4" id="KW-1185">Reference proteome</keyword>
<accession>A0A914MH76</accession>
<organism evidence="4 5">
    <name type="scientific">Meloidogyne incognita</name>
    <name type="common">Southern root-knot nematode worm</name>
    <name type="synonym">Oxyuris incognita</name>
    <dbReference type="NCBI Taxonomy" id="6306"/>
    <lineage>
        <taxon>Eukaryota</taxon>
        <taxon>Metazoa</taxon>
        <taxon>Ecdysozoa</taxon>
        <taxon>Nematoda</taxon>
        <taxon>Chromadorea</taxon>
        <taxon>Rhabditida</taxon>
        <taxon>Tylenchina</taxon>
        <taxon>Tylenchomorpha</taxon>
        <taxon>Tylenchoidea</taxon>
        <taxon>Meloidogynidae</taxon>
        <taxon>Meloidogyninae</taxon>
        <taxon>Meloidogyne</taxon>
        <taxon>Meloidogyne incognita group</taxon>
    </lineage>
</organism>
<evidence type="ECO:0000313" key="4">
    <source>
        <dbReference type="Proteomes" id="UP000887563"/>
    </source>
</evidence>
<protein>
    <submittedName>
        <fullName evidence="5">TATA-box-binding protein</fullName>
    </submittedName>
</protein>
<dbReference type="InterPro" id="IPR012295">
    <property type="entry name" value="TBP_dom_sf"/>
</dbReference>